<dbReference type="AlphaFoldDB" id="A0A2T1NCC9"/>
<protein>
    <recommendedName>
        <fullName evidence="4">DUF4157 domain-containing protein</fullName>
    </recommendedName>
</protein>
<accession>A0A2T1NCC9</accession>
<evidence type="ECO:0000313" key="2">
    <source>
        <dbReference type="EMBL" id="PSG90088.1"/>
    </source>
</evidence>
<keyword evidence="3" id="KW-1185">Reference proteome</keyword>
<dbReference type="OrthoDB" id="1027344at2"/>
<dbReference type="Proteomes" id="UP000238426">
    <property type="component" value="Unassembled WGS sequence"/>
</dbReference>
<sequence length="107" mass="12971">MVIICKALLMKGYNAVTLFPFIILRQKELKNNPVLLNHERIHLKQQLELLVIGFYLWYVIEFLVRVVKYKNWNKAYRTISFEQEAYTNESCLTYLKDRPLFAFLKFY</sequence>
<gene>
    <name evidence="2" type="ORF">C7H52_02090</name>
</gene>
<keyword evidence="1" id="KW-0472">Membrane</keyword>
<evidence type="ECO:0000256" key="1">
    <source>
        <dbReference type="SAM" id="Phobius"/>
    </source>
</evidence>
<reference evidence="2 3" key="1">
    <citation type="submission" date="2018-03" db="EMBL/GenBank/DDBJ databases">
        <title>Mesoflavibacter sp. HG37 and Mesoflavibacter sp. HG96 sp.nov., two marine bacteria isolated from seawater of Western Pacific Ocean.</title>
        <authorList>
            <person name="Cheng H."/>
            <person name="Wu Y.-H."/>
            <person name="Guo L.-L."/>
            <person name="Xu X.-W."/>
        </authorList>
    </citation>
    <scope>NUCLEOTIDE SEQUENCE [LARGE SCALE GENOMIC DNA]</scope>
    <source>
        <strain evidence="2 3">KCTC 32269</strain>
    </source>
</reference>
<keyword evidence="1" id="KW-0812">Transmembrane</keyword>
<dbReference type="RefSeq" id="WP_106462229.1">
    <property type="nucleotide sequence ID" value="NZ_PXOQ01000007.1"/>
</dbReference>
<name>A0A2T1NCC9_9FLAO</name>
<feature type="transmembrane region" description="Helical" evidence="1">
    <location>
        <begin position="49"/>
        <end position="67"/>
    </location>
</feature>
<evidence type="ECO:0008006" key="4">
    <source>
        <dbReference type="Google" id="ProtNLM"/>
    </source>
</evidence>
<organism evidence="2 3">
    <name type="scientific">Aurantibacter aestuarii</name>
    <dbReference type="NCBI Taxonomy" id="1266046"/>
    <lineage>
        <taxon>Bacteria</taxon>
        <taxon>Pseudomonadati</taxon>
        <taxon>Bacteroidota</taxon>
        <taxon>Flavobacteriia</taxon>
        <taxon>Flavobacteriales</taxon>
        <taxon>Flavobacteriaceae</taxon>
        <taxon>Aurantibacter</taxon>
    </lineage>
</organism>
<evidence type="ECO:0000313" key="3">
    <source>
        <dbReference type="Proteomes" id="UP000238426"/>
    </source>
</evidence>
<dbReference type="EMBL" id="PXOQ01000007">
    <property type="protein sequence ID" value="PSG90088.1"/>
    <property type="molecule type" value="Genomic_DNA"/>
</dbReference>
<proteinExistence type="predicted"/>
<keyword evidence="1" id="KW-1133">Transmembrane helix</keyword>
<comment type="caution">
    <text evidence="2">The sequence shown here is derived from an EMBL/GenBank/DDBJ whole genome shotgun (WGS) entry which is preliminary data.</text>
</comment>